<accession>B2ZYL0</accession>
<name>B2ZYL0_9CAUD</name>
<protein>
    <submittedName>
        <fullName evidence="1">Uncharacterized protein</fullName>
    </submittedName>
</protein>
<sequence>MSRKQKMTEFQRQQYLGIAAVLCEVDTDVIYRAFMEQRKHDRKTKTYSAQQRYSRSDTSRMRLFARFCYHRLQSELNKCRDLQQVQELSASLNAALLPTNAEQGYALAETRFDLL</sequence>
<dbReference type="KEGG" id="vg:6370024"/>
<evidence type="ECO:0000313" key="1">
    <source>
        <dbReference type="EMBL" id="BAG41786.1"/>
    </source>
</evidence>
<dbReference type="EMBL" id="AB366653">
    <property type="protein sequence ID" value="BAG41786.1"/>
    <property type="molecule type" value="Genomic_DNA"/>
</dbReference>
<dbReference type="RefSeq" id="YP_001950216.1">
    <property type="nucleotide sequence ID" value="NC_010811.2"/>
</dbReference>
<organism evidence="1 2">
    <name type="scientific">Ralstonia phage phiRSL1</name>
    <dbReference type="NCBI Taxonomy" id="1980924"/>
    <lineage>
        <taxon>Viruses</taxon>
        <taxon>Duplodnaviria</taxon>
        <taxon>Heunggongvirae</taxon>
        <taxon>Uroviricota</taxon>
        <taxon>Caudoviricetes</taxon>
        <taxon>Mieseafarmvirus</taxon>
        <taxon>Mieseafarmvirus RSL1</taxon>
    </lineage>
</organism>
<dbReference type="Proteomes" id="UP000001034">
    <property type="component" value="Segment"/>
</dbReference>
<keyword evidence="2" id="KW-1185">Reference proteome</keyword>
<proteinExistence type="predicted"/>
<evidence type="ECO:0000313" key="2">
    <source>
        <dbReference type="Proteomes" id="UP000001034"/>
    </source>
</evidence>
<reference evidence="1 2" key="1">
    <citation type="journal article" date="2010" name="Virology">
        <title>A jumbo phage infecting the phytopathogen Ralstonia solanacearum defines a new lineage of the Myoviridae family.</title>
        <authorList>
            <person name="Yamada T."/>
            <person name="Satoh S."/>
            <person name="Ishikawa H."/>
            <person name="Fujiwara A."/>
            <person name="Kawasaki T."/>
            <person name="Fujie M."/>
            <person name="Ogata H."/>
        </authorList>
    </citation>
    <scope>NUCLEOTIDE SEQUENCE [LARGE SCALE GENOMIC DNA]</scope>
</reference>
<dbReference type="GeneID" id="6370024"/>